<evidence type="ECO:0000256" key="15">
    <source>
        <dbReference type="ARBA" id="ARBA00030592"/>
    </source>
</evidence>
<dbReference type="SUPFAM" id="SSF53244">
    <property type="entry name" value="MurD-like peptide ligases, peptide-binding domain"/>
    <property type="match status" value="1"/>
</dbReference>
<evidence type="ECO:0000256" key="20">
    <source>
        <dbReference type="ARBA" id="ARBA00049161"/>
    </source>
</evidence>
<keyword evidence="9" id="KW-0479">Metal-binding</keyword>
<dbReference type="PANTHER" id="PTHR11136:SF0">
    <property type="entry name" value="DIHYDROFOLATE SYNTHETASE-RELATED"/>
    <property type="match status" value="1"/>
</dbReference>
<evidence type="ECO:0000256" key="19">
    <source>
        <dbReference type="ARBA" id="ARBA00049035"/>
    </source>
</evidence>
<dbReference type="Gene3D" id="3.90.190.20">
    <property type="entry name" value="Mur ligase, C-terminal domain"/>
    <property type="match status" value="1"/>
</dbReference>
<evidence type="ECO:0000256" key="6">
    <source>
        <dbReference type="ARBA" id="ARBA00013025"/>
    </source>
</evidence>
<comment type="caution">
    <text evidence="24">The sequence shown here is derived from an EMBL/GenBank/DDBJ whole genome shotgun (WGS) entry which is preliminary data.</text>
</comment>
<evidence type="ECO:0000259" key="23">
    <source>
        <dbReference type="Pfam" id="PF08245"/>
    </source>
</evidence>
<feature type="domain" description="Mur ligase central" evidence="23">
    <location>
        <begin position="70"/>
        <end position="210"/>
    </location>
</feature>
<keyword evidence="12" id="KW-0460">Magnesium</keyword>
<evidence type="ECO:0000256" key="2">
    <source>
        <dbReference type="ARBA" id="ARBA00004799"/>
    </source>
</evidence>
<dbReference type="InterPro" id="IPR004101">
    <property type="entry name" value="Mur_ligase_C"/>
</dbReference>
<evidence type="ECO:0000256" key="3">
    <source>
        <dbReference type="ARBA" id="ARBA00005150"/>
    </source>
</evidence>
<evidence type="ECO:0000259" key="22">
    <source>
        <dbReference type="Pfam" id="PF02875"/>
    </source>
</evidence>
<evidence type="ECO:0000256" key="10">
    <source>
        <dbReference type="ARBA" id="ARBA00022741"/>
    </source>
</evidence>
<comment type="catalytic activity">
    <reaction evidence="18">
        <text>10-formyltetrahydrofolyl-(gamma-L-Glu)(n) + L-glutamate + ATP = 10-formyltetrahydrofolyl-(gamma-L-Glu)(n+1) + ADP + phosphate + H(+)</text>
        <dbReference type="Rhea" id="RHEA:51904"/>
        <dbReference type="Rhea" id="RHEA-COMP:13088"/>
        <dbReference type="Rhea" id="RHEA-COMP:14300"/>
        <dbReference type="ChEBI" id="CHEBI:15378"/>
        <dbReference type="ChEBI" id="CHEBI:29985"/>
        <dbReference type="ChEBI" id="CHEBI:30616"/>
        <dbReference type="ChEBI" id="CHEBI:43474"/>
        <dbReference type="ChEBI" id="CHEBI:134413"/>
        <dbReference type="ChEBI" id="CHEBI:456216"/>
        <dbReference type="EC" id="6.3.2.17"/>
    </reaction>
</comment>
<comment type="function">
    <text evidence="1">Functions in two distinct reactions of the de novo folate biosynthetic pathway. Catalyzes the addition of a glutamate residue to dihydropteroate (7,8-dihydropteroate or H2Pte) to form dihydrofolate (7,8-dihydrofolate monoglutamate or H2Pte-Glu). Also catalyzes successive additions of L-glutamate to tetrahydrofolate or 10-formyltetrahydrofolate or 5,10-methylenetetrahydrofolate, leading to folylpolyglutamate derivatives.</text>
</comment>
<dbReference type="SUPFAM" id="SSF53623">
    <property type="entry name" value="MurD-like peptide ligases, catalytic domain"/>
    <property type="match status" value="1"/>
</dbReference>
<dbReference type="InterPro" id="IPR018109">
    <property type="entry name" value="Folylpolyglutamate_synth_CS"/>
</dbReference>
<dbReference type="EMBL" id="JANJOU010000041">
    <property type="protein sequence ID" value="MCR0985767.1"/>
    <property type="molecule type" value="Genomic_DNA"/>
</dbReference>
<proteinExistence type="inferred from homology"/>
<keyword evidence="25" id="KW-1185">Reference proteome</keyword>
<evidence type="ECO:0000256" key="17">
    <source>
        <dbReference type="ARBA" id="ARBA00047493"/>
    </source>
</evidence>
<protein>
    <recommendedName>
        <fullName evidence="7">Dihydrofolate synthase/folylpolyglutamate synthase</fullName>
        <ecNumber evidence="5">6.3.2.12</ecNumber>
        <ecNumber evidence="6">6.3.2.17</ecNumber>
    </recommendedName>
    <alternativeName>
        <fullName evidence="16">Folylpoly-gamma-glutamate synthetase-dihydrofolate synthetase</fullName>
    </alternativeName>
    <alternativeName>
        <fullName evidence="14">Folylpolyglutamate synthetase</fullName>
    </alternativeName>
    <alternativeName>
        <fullName evidence="15">Tetrahydrofolylpolyglutamate synthase</fullName>
    </alternativeName>
</protein>
<evidence type="ECO:0000256" key="9">
    <source>
        <dbReference type="ARBA" id="ARBA00022723"/>
    </source>
</evidence>
<name>A0ABT1XCC1_9PROT</name>
<dbReference type="InterPro" id="IPR036565">
    <property type="entry name" value="Mur-like_cat_sf"/>
</dbReference>
<comment type="pathway">
    <text evidence="2">Cofactor biosynthesis; tetrahydrofolate biosynthesis; 7,8-dihydrofolate from 2-amino-4-hydroxy-6-hydroxymethyl-7,8-dihydropteridine diphosphate and 4-aminobenzoate: step 2/2.</text>
</comment>
<feature type="domain" description="Mur ligase C-terminal" evidence="22">
    <location>
        <begin position="328"/>
        <end position="438"/>
    </location>
</feature>
<comment type="similarity">
    <text evidence="4 21">Belongs to the folylpolyglutamate synthase family.</text>
</comment>
<gene>
    <name evidence="24" type="ORF">NRP21_27310</name>
</gene>
<keyword evidence="13" id="KW-0289">Folate biosynthesis</keyword>
<comment type="catalytic activity">
    <reaction evidence="20">
        <text>7,8-dihydropteroate + L-glutamate + ATP = 7,8-dihydrofolate + ADP + phosphate + H(+)</text>
        <dbReference type="Rhea" id="RHEA:23584"/>
        <dbReference type="ChEBI" id="CHEBI:15378"/>
        <dbReference type="ChEBI" id="CHEBI:17839"/>
        <dbReference type="ChEBI" id="CHEBI:29985"/>
        <dbReference type="ChEBI" id="CHEBI:30616"/>
        <dbReference type="ChEBI" id="CHEBI:43474"/>
        <dbReference type="ChEBI" id="CHEBI:57451"/>
        <dbReference type="ChEBI" id="CHEBI:456216"/>
        <dbReference type="EC" id="6.3.2.12"/>
    </reaction>
</comment>
<dbReference type="Proteomes" id="UP001524642">
    <property type="component" value="Unassembled WGS sequence"/>
</dbReference>
<reference evidence="24 25" key="1">
    <citation type="submission" date="2022-06" db="EMBL/GenBank/DDBJ databases">
        <title>Roseomonas CN29.</title>
        <authorList>
            <person name="Cheng Y."/>
            <person name="He X."/>
        </authorList>
    </citation>
    <scope>NUCLEOTIDE SEQUENCE [LARGE SCALE GENOMIC DNA]</scope>
    <source>
        <strain evidence="24 25">CN29</strain>
    </source>
</reference>
<evidence type="ECO:0000256" key="18">
    <source>
        <dbReference type="ARBA" id="ARBA00047808"/>
    </source>
</evidence>
<dbReference type="EC" id="6.3.2.12" evidence="5"/>
<evidence type="ECO:0000256" key="5">
    <source>
        <dbReference type="ARBA" id="ARBA00013023"/>
    </source>
</evidence>
<evidence type="ECO:0000256" key="11">
    <source>
        <dbReference type="ARBA" id="ARBA00022840"/>
    </source>
</evidence>
<dbReference type="PANTHER" id="PTHR11136">
    <property type="entry name" value="FOLYLPOLYGLUTAMATE SYNTHASE-RELATED"/>
    <property type="match status" value="1"/>
</dbReference>
<evidence type="ECO:0000256" key="16">
    <source>
        <dbReference type="ARBA" id="ARBA00032510"/>
    </source>
</evidence>
<dbReference type="PROSITE" id="PS01012">
    <property type="entry name" value="FOLYLPOLYGLU_SYNT_2"/>
    <property type="match status" value="1"/>
</dbReference>
<evidence type="ECO:0000256" key="8">
    <source>
        <dbReference type="ARBA" id="ARBA00022598"/>
    </source>
</evidence>
<dbReference type="Pfam" id="PF08245">
    <property type="entry name" value="Mur_ligase_M"/>
    <property type="match status" value="1"/>
</dbReference>
<organism evidence="24 25">
    <name type="scientific">Roseomonas populi</name>
    <dbReference type="NCBI Taxonomy" id="3121582"/>
    <lineage>
        <taxon>Bacteria</taxon>
        <taxon>Pseudomonadati</taxon>
        <taxon>Pseudomonadota</taxon>
        <taxon>Alphaproteobacteria</taxon>
        <taxon>Acetobacterales</taxon>
        <taxon>Roseomonadaceae</taxon>
        <taxon>Roseomonas</taxon>
    </lineage>
</organism>
<evidence type="ECO:0000256" key="12">
    <source>
        <dbReference type="ARBA" id="ARBA00022842"/>
    </source>
</evidence>
<accession>A0ABT1XCC1</accession>
<dbReference type="InterPro" id="IPR036615">
    <property type="entry name" value="Mur_ligase_C_dom_sf"/>
</dbReference>
<keyword evidence="8 21" id="KW-0436">Ligase</keyword>
<dbReference type="PIRSF" id="PIRSF001563">
    <property type="entry name" value="Folylpolyglu_synth"/>
    <property type="match status" value="1"/>
</dbReference>
<dbReference type="InterPro" id="IPR013221">
    <property type="entry name" value="Mur_ligase_cen"/>
</dbReference>
<comment type="catalytic activity">
    <reaction evidence="19">
        <text>(6R)-5,10-methylenetetrahydrofolyl-(gamma-L-Glu)(n) + L-glutamate + ATP = (6R)-5,10-methylenetetrahydrofolyl-(gamma-L-Glu)(n+1) + ADP + phosphate + H(+)</text>
        <dbReference type="Rhea" id="RHEA:51912"/>
        <dbReference type="Rhea" id="RHEA-COMP:13257"/>
        <dbReference type="Rhea" id="RHEA-COMP:13258"/>
        <dbReference type="ChEBI" id="CHEBI:15378"/>
        <dbReference type="ChEBI" id="CHEBI:29985"/>
        <dbReference type="ChEBI" id="CHEBI:30616"/>
        <dbReference type="ChEBI" id="CHEBI:43474"/>
        <dbReference type="ChEBI" id="CHEBI:136572"/>
        <dbReference type="ChEBI" id="CHEBI:456216"/>
        <dbReference type="EC" id="6.3.2.17"/>
    </reaction>
</comment>
<evidence type="ECO:0000256" key="1">
    <source>
        <dbReference type="ARBA" id="ARBA00002714"/>
    </source>
</evidence>
<evidence type="ECO:0000256" key="13">
    <source>
        <dbReference type="ARBA" id="ARBA00022909"/>
    </source>
</evidence>
<keyword evidence="10 21" id="KW-0547">Nucleotide-binding</keyword>
<keyword evidence="11 21" id="KW-0067">ATP-binding</keyword>
<evidence type="ECO:0000313" key="25">
    <source>
        <dbReference type="Proteomes" id="UP001524642"/>
    </source>
</evidence>
<evidence type="ECO:0000313" key="24">
    <source>
        <dbReference type="EMBL" id="MCR0985767.1"/>
    </source>
</evidence>
<dbReference type="NCBIfam" id="TIGR01499">
    <property type="entry name" value="folC"/>
    <property type="match status" value="1"/>
</dbReference>
<comment type="pathway">
    <text evidence="3">Cofactor biosynthesis; tetrahydrofolylpolyglutamate biosynthesis.</text>
</comment>
<comment type="catalytic activity">
    <reaction evidence="17">
        <text>(6S)-5,6,7,8-tetrahydrofolyl-(gamma-L-Glu)(n) + L-glutamate + ATP = (6S)-5,6,7,8-tetrahydrofolyl-(gamma-L-Glu)(n+1) + ADP + phosphate + H(+)</text>
        <dbReference type="Rhea" id="RHEA:10580"/>
        <dbReference type="Rhea" id="RHEA-COMP:14738"/>
        <dbReference type="Rhea" id="RHEA-COMP:14740"/>
        <dbReference type="ChEBI" id="CHEBI:15378"/>
        <dbReference type="ChEBI" id="CHEBI:29985"/>
        <dbReference type="ChEBI" id="CHEBI:30616"/>
        <dbReference type="ChEBI" id="CHEBI:43474"/>
        <dbReference type="ChEBI" id="CHEBI:141005"/>
        <dbReference type="ChEBI" id="CHEBI:456216"/>
        <dbReference type="EC" id="6.3.2.17"/>
    </reaction>
</comment>
<dbReference type="EC" id="6.3.2.17" evidence="6"/>
<evidence type="ECO:0000256" key="14">
    <source>
        <dbReference type="ARBA" id="ARBA00030048"/>
    </source>
</evidence>
<evidence type="ECO:0000256" key="21">
    <source>
        <dbReference type="PIRNR" id="PIRNR001563"/>
    </source>
</evidence>
<dbReference type="RefSeq" id="WP_257719412.1">
    <property type="nucleotide sequence ID" value="NZ_JANJOU010000041.1"/>
</dbReference>
<evidence type="ECO:0000256" key="4">
    <source>
        <dbReference type="ARBA" id="ARBA00008276"/>
    </source>
</evidence>
<sequence>MADSAPPEYLPGAPAGLRLVPGAEAGRSERIIDRLHALHPKLIDLSLDRLEVCLAALGHPERRLPPVVHVAGTNGKGSTCAFLRAIAEAAGQRVHVYTSPHLVRFHERIRLAGTLVTDDAFAAALEEVEAANAGRPITVFEITTAAAILLFSRVPADLLVLEVGLGGRFDATNVVDRPAACCIASISMDHTDFLGDTLAKIAAEKAGIIKPGIPAATGRQPPEAMAALEAEAAARGAPLLARDRDWWVEPAGEGLRFRDAAGELTLPRPALPGPHQAENAGIAIAALRAWNPPWLKAEAAITRGLETARWPARLQRLHGALSAALPAGWELWLDGGHNAGAGVALAEQLREWRDRPLHLVVGMKKSKAVADFLAPLLPLATTAWAVAEPGQHLAVPPEEIVAASGGVARPGPRVADALAALAQEGAGAPPARVLVCGSLYLAGEVLKSDGSPPD</sequence>
<dbReference type="Gene3D" id="3.40.1190.10">
    <property type="entry name" value="Mur-like, catalytic domain"/>
    <property type="match status" value="1"/>
</dbReference>
<evidence type="ECO:0000256" key="7">
    <source>
        <dbReference type="ARBA" id="ARBA00019357"/>
    </source>
</evidence>
<dbReference type="Pfam" id="PF02875">
    <property type="entry name" value="Mur_ligase_C"/>
    <property type="match status" value="1"/>
</dbReference>
<dbReference type="InterPro" id="IPR001645">
    <property type="entry name" value="Folylpolyglutamate_synth"/>
</dbReference>